<dbReference type="Pfam" id="PF14322">
    <property type="entry name" value="SusD-like_3"/>
    <property type="match status" value="1"/>
</dbReference>
<dbReference type="Pfam" id="PF07980">
    <property type="entry name" value="SusD_RagB"/>
    <property type="match status" value="1"/>
</dbReference>
<keyword evidence="9" id="KW-1185">Reference proteome</keyword>
<evidence type="ECO:0000256" key="1">
    <source>
        <dbReference type="ARBA" id="ARBA00004442"/>
    </source>
</evidence>
<dbReference type="OrthoDB" id="653598at2"/>
<comment type="similarity">
    <text evidence="2">Belongs to the SusD family.</text>
</comment>
<organism evidence="8 9">
    <name type="scientific">Sphingobacterium puteale</name>
    <dbReference type="NCBI Taxonomy" id="2420510"/>
    <lineage>
        <taxon>Bacteria</taxon>
        <taxon>Pseudomonadati</taxon>
        <taxon>Bacteroidota</taxon>
        <taxon>Sphingobacteriia</taxon>
        <taxon>Sphingobacteriales</taxon>
        <taxon>Sphingobacteriaceae</taxon>
        <taxon>Sphingobacterium</taxon>
    </lineage>
</organism>
<dbReference type="RefSeq" id="WP_121126846.1">
    <property type="nucleotide sequence ID" value="NZ_CP158959.1"/>
</dbReference>
<dbReference type="GO" id="GO:0009279">
    <property type="term" value="C:cell outer membrane"/>
    <property type="evidence" value="ECO:0007669"/>
    <property type="project" value="UniProtKB-SubCell"/>
</dbReference>
<evidence type="ECO:0000256" key="5">
    <source>
        <dbReference type="ARBA" id="ARBA00023237"/>
    </source>
</evidence>
<protein>
    <submittedName>
        <fullName evidence="8">RagB/SusD family nutrient uptake outer membrane protein</fullName>
    </submittedName>
</protein>
<evidence type="ECO:0000256" key="3">
    <source>
        <dbReference type="ARBA" id="ARBA00022729"/>
    </source>
</evidence>
<gene>
    <name evidence="8" type="ORF">D7322_24655</name>
</gene>
<evidence type="ECO:0000256" key="2">
    <source>
        <dbReference type="ARBA" id="ARBA00006275"/>
    </source>
</evidence>
<feature type="domain" description="RagB/SusD" evidence="6">
    <location>
        <begin position="330"/>
        <end position="448"/>
    </location>
</feature>
<accession>A0A420VRQ7</accession>
<sequence>MKTYIILTIGLLMASCSDFLELKPDRKMDIPSTLADCELLLNEYAVLNSSFAAANLIAGEEFYLNGEDWSSISDPDERNAYIWSDEPTINAAAWQGPYKAVFYANQILSVVEALSAQEKESQQAKEIVGNAHFFRAFAYQQLLELYCLPFNKNTAAAELGLPLKFTPDLELPKGRASLLDTYQQIVSDYQMAADKLPLTAIARSRPNKTAAYAGLARLYLDMQDYAGAFRYADSAWKAQPNLLDYNTLDIYDEMSIPKNNAEIIFTAQTFYSETLTPYAARINPDLMALYANHDLRKLIYFQYNDFDPGTYGYKTNYDQSAIGAFIGFTSSEMLLIRAEAAARLSKNMDALADINLLRKNRFANGKFVPVDWGNDMLLSEILKERRRELVFRGRRWADTKRLNQTGVTQVVPRREVNGTNYQLVVGSPKYAFLIPRAVVDLNPTIEQNKR</sequence>
<dbReference type="EMBL" id="RBWS01000024">
    <property type="protein sequence ID" value="RKO68984.1"/>
    <property type="molecule type" value="Genomic_DNA"/>
</dbReference>
<dbReference type="InterPro" id="IPR011990">
    <property type="entry name" value="TPR-like_helical_dom_sf"/>
</dbReference>
<keyword evidence="3" id="KW-0732">Signal</keyword>
<evidence type="ECO:0000259" key="6">
    <source>
        <dbReference type="Pfam" id="PF07980"/>
    </source>
</evidence>
<dbReference type="Proteomes" id="UP000282423">
    <property type="component" value="Unassembled WGS sequence"/>
</dbReference>
<dbReference type="SUPFAM" id="SSF48452">
    <property type="entry name" value="TPR-like"/>
    <property type="match status" value="1"/>
</dbReference>
<proteinExistence type="inferred from homology"/>
<evidence type="ECO:0000259" key="7">
    <source>
        <dbReference type="Pfam" id="PF14322"/>
    </source>
</evidence>
<reference evidence="8 9" key="1">
    <citation type="submission" date="2018-10" db="EMBL/GenBank/DDBJ databases">
        <title>Sphingobacterium sp. M05W1-28.</title>
        <authorList>
            <person name="Cai H."/>
        </authorList>
    </citation>
    <scope>NUCLEOTIDE SEQUENCE [LARGE SCALE GENOMIC DNA]</scope>
    <source>
        <strain evidence="8 9">M05W1-28</strain>
    </source>
</reference>
<name>A0A420VRQ7_9SPHI</name>
<feature type="domain" description="SusD-like N-terminal" evidence="7">
    <location>
        <begin position="18"/>
        <end position="220"/>
    </location>
</feature>
<dbReference type="InterPro" id="IPR012944">
    <property type="entry name" value="SusD_RagB_dom"/>
</dbReference>
<comment type="caution">
    <text evidence="8">The sequence shown here is derived from an EMBL/GenBank/DDBJ whole genome shotgun (WGS) entry which is preliminary data.</text>
</comment>
<keyword evidence="5" id="KW-0998">Cell outer membrane</keyword>
<dbReference type="InterPro" id="IPR033985">
    <property type="entry name" value="SusD-like_N"/>
</dbReference>
<dbReference type="PROSITE" id="PS51257">
    <property type="entry name" value="PROKAR_LIPOPROTEIN"/>
    <property type="match status" value="1"/>
</dbReference>
<dbReference type="AlphaFoldDB" id="A0A420VRQ7"/>
<evidence type="ECO:0000313" key="9">
    <source>
        <dbReference type="Proteomes" id="UP000282423"/>
    </source>
</evidence>
<comment type="subcellular location">
    <subcellularLocation>
        <location evidence="1">Cell outer membrane</location>
    </subcellularLocation>
</comment>
<dbReference type="Gene3D" id="1.25.40.390">
    <property type="match status" value="1"/>
</dbReference>
<evidence type="ECO:0000313" key="8">
    <source>
        <dbReference type="EMBL" id="RKO68984.1"/>
    </source>
</evidence>
<keyword evidence="4" id="KW-0472">Membrane</keyword>
<evidence type="ECO:0000256" key="4">
    <source>
        <dbReference type="ARBA" id="ARBA00023136"/>
    </source>
</evidence>